<comment type="caution">
    <text evidence="2">The sequence shown here is derived from an EMBL/GenBank/DDBJ whole genome shotgun (WGS) entry which is preliminary data.</text>
</comment>
<evidence type="ECO:0000313" key="2">
    <source>
        <dbReference type="EMBL" id="MEM5286852.1"/>
    </source>
</evidence>
<name>A0ABU9QBS9_9BURK</name>
<sequence>MTAPHEPATPERNTAMGSQRTTSITARVTTLTLVCALAAALAACGGGGGSTPSSNAAKSTPTSSGVPVVAADGKLHAACQGCSATDDSTYAGSGAGIWQAINANASAIDVPVSIKGLSGQNVTLVFTNESASTQAMSSISLSANMSASIMRAQSQAAATSSTTGSESPTLAAIRDFNYRGWTSLATDPQTTATARYSTNGTTASALYSVATWQIGDTRTFYYVDHSLRTTTLAQTATTSDGTTVNLWVESGELGASKISPQIISSLITQYAQAGGIYDMLVRVGGKLYGPNSQSSLIDGTHQPIDLVVMNFDNNGQPYGLLGYFYGLNNFKKGAGDLAYSNESISLYLDSETLYLGGTYGMNQMLTTMAHESMHMQNFYRRPVLMGSQYAFEPWLEEMTAMMMEDWASSEIVPGYNAIRDARFVTYMTYAGHGSYNCGLTTWTPYGTDCESYAVNGSFGGFLNRQLGLSFYQSLLNNKNHTASLDILNEVIGNARASATVPSMLRDFAAAASGLIPLASNVTGFTFPARSESGFALPAIDPTSLYNGATRYLPTSVPSTLAVLGTFPVVRSHVSGTYGETVHVPVGTTLSVVVD</sequence>
<accession>A0ABU9QBS9</accession>
<gene>
    <name evidence="2" type="ORF">V4C55_14115</name>
</gene>
<organism evidence="2 3">
    <name type="scientific">Paraburkholderia sabiae</name>
    <dbReference type="NCBI Taxonomy" id="273251"/>
    <lineage>
        <taxon>Bacteria</taxon>
        <taxon>Pseudomonadati</taxon>
        <taxon>Pseudomonadota</taxon>
        <taxon>Betaproteobacteria</taxon>
        <taxon>Burkholderiales</taxon>
        <taxon>Burkholderiaceae</taxon>
        <taxon>Paraburkholderia</taxon>
    </lineage>
</organism>
<evidence type="ECO:0000313" key="3">
    <source>
        <dbReference type="Proteomes" id="UP001494588"/>
    </source>
</evidence>
<evidence type="ECO:0000256" key="1">
    <source>
        <dbReference type="SAM" id="MobiDB-lite"/>
    </source>
</evidence>
<dbReference type="Pfam" id="PF10460">
    <property type="entry name" value="Peptidase_M30"/>
    <property type="match status" value="1"/>
</dbReference>
<proteinExistence type="predicted"/>
<feature type="region of interest" description="Disordered" evidence="1">
    <location>
        <begin position="1"/>
        <end position="20"/>
    </location>
</feature>
<keyword evidence="3" id="KW-1185">Reference proteome</keyword>
<dbReference type="EMBL" id="JAZHGC010000010">
    <property type="protein sequence ID" value="MEM5286852.1"/>
    <property type="molecule type" value="Genomic_DNA"/>
</dbReference>
<dbReference type="Proteomes" id="UP001494588">
    <property type="component" value="Unassembled WGS sequence"/>
</dbReference>
<reference evidence="2 3" key="1">
    <citation type="submission" date="2024-01" db="EMBL/GenBank/DDBJ databases">
        <title>The diversity of rhizobia nodulating Mimosa spp. in eleven states of Brazil covering several biomes is determined by host plant, location, and edaphic factors.</title>
        <authorList>
            <person name="Rouws L."/>
            <person name="Barauna A."/>
            <person name="Beukes C."/>
            <person name="De Faria S.M."/>
            <person name="Gross E."/>
            <person name="Dos Reis Junior F.B."/>
            <person name="Simon M."/>
            <person name="Maluk M."/>
            <person name="Odee D.W."/>
            <person name="Kenicer G."/>
            <person name="Young J.P.W."/>
            <person name="Reis V.M."/>
            <person name="Zilli J."/>
            <person name="James E.K."/>
        </authorList>
    </citation>
    <scope>NUCLEOTIDE SEQUENCE [LARGE SCALE GENOMIC DNA]</scope>
    <source>
        <strain evidence="2 3">JPY77</strain>
    </source>
</reference>
<dbReference type="RefSeq" id="WP_233471823.1">
    <property type="nucleotide sequence ID" value="NZ_CAJHCS010000011.1"/>
</dbReference>
<dbReference type="InterPro" id="IPR019501">
    <property type="entry name" value="Peptidase_M30_hyicolysin"/>
</dbReference>
<protein>
    <submittedName>
        <fullName evidence="2">Hemagglutinin</fullName>
    </submittedName>
</protein>
<feature type="compositionally biased region" description="Polar residues" evidence="1">
    <location>
        <begin position="11"/>
        <end position="20"/>
    </location>
</feature>